<organism evidence="2 3">
    <name type="scientific">Hymenochirus boettgeri</name>
    <name type="common">Congo dwarf clawed frog</name>
    <dbReference type="NCBI Taxonomy" id="247094"/>
    <lineage>
        <taxon>Eukaryota</taxon>
        <taxon>Metazoa</taxon>
        <taxon>Chordata</taxon>
        <taxon>Craniata</taxon>
        <taxon>Vertebrata</taxon>
        <taxon>Euteleostomi</taxon>
        <taxon>Amphibia</taxon>
        <taxon>Batrachia</taxon>
        <taxon>Anura</taxon>
        <taxon>Pipoidea</taxon>
        <taxon>Pipidae</taxon>
        <taxon>Pipinae</taxon>
        <taxon>Hymenochirus</taxon>
    </lineage>
</organism>
<evidence type="ECO:0000256" key="1">
    <source>
        <dbReference type="SAM" id="MobiDB-lite"/>
    </source>
</evidence>
<accession>A0A8T2J200</accession>
<reference evidence="2" key="1">
    <citation type="thesis" date="2020" institute="ProQuest LLC" country="789 East Eisenhower Parkway, Ann Arbor, MI, USA">
        <title>Comparative Genomics and Chromosome Evolution.</title>
        <authorList>
            <person name="Mudd A.B."/>
        </authorList>
    </citation>
    <scope>NUCLEOTIDE SEQUENCE</scope>
    <source>
        <strain evidence="2">Female2</strain>
        <tissue evidence="2">Blood</tissue>
    </source>
</reference>
<name>A0A8T2J200_9PIPI</name>
<sequence>MDPNSSDNRNNCTGNKAASQPLRVTTLTANVLVLWHRRGYLWGPAMCSARGRSWGAVLSHGSAHSGFTALGERSNSSPSVGGTELFGSPHPPAHTVPTGETLHKLGEIGGWKGLT</sequence>
<evidence type="ECO:0000313" key="3">
    <source>
        <dbReference type="Proteomes" id="UP000812440"/>
    </source>
</evidence>
<dbReference type="EMBL" id="JAACNH010000007">
    <property type="protein sequence ID" value="KAG8437444.1"/>
    <property type="molecule type" value="Genomic_DNA"/>
</dbReference>
<dbReference type="Proteomes" id="UP000812440">
    <property type="component" value="Chromosome 4"/>
</dbReference>
<dbReference type="AlphaFoldDB" id="A0A8T2J200"/>
<keyword evidence="3" id="KW-1185">Reference proteome</keyword>
<protein>
    <submittedName>
        <fullName evidence="2">Uncharacterized protein</fullName>
    </submittedName>
</protein>
<gene>
    <name evidence="2" type="ORF">GDO86_008230</name>
</gene>
<comment type="caution">
    <text evidence="2">The sequence shown here is derived from an EMBL/GenBank/DDBJ whole genome shotgun (WGS) entry which is preliminary data.</text>
</comment>
<evidence type="ECO:0000313" key="2">
    <source>
        <dbReference type="EMBL" id="KAG8437444.1"/>
    </source>
</evidence>
<feature type="region of interest" description="Disordered" evidence="1">
    <location>
        <begin position="70"/>
        <end position="100"/>
    </location>
</feature>
<proteinExistence type="predicted"/>